<protein>
    <submittedName>
        <fullName evidence="8">CMGC/CLK protein kinase Lkh1</fullName>
    </submittedName>
</protein>
<dbReference type="InterPro" id="IPR011009">
    <property type="entry name" value="Kinase-like_dom_sf"/>
</dbReference>
<feature type="domain" description="Protein kinase" evidence="7">
    <location>
        <begin position="284"/>
        <end position="604"/>
    </location>
</feature>
<dbReference type="GO" id="GO:0000920">
    <property type="term" value="P:septum digestion after cytokinesis"/>
    <property type="evidence" value="ECO:0007669"/>
    <property type="project" value="EnsemblFungi"/>
</dbReference>
<dbReference type="RefSeq" id="XP_002172262.1">
    <property type="nucleotide sequence ID" value="XM_002172226.2"/>
</dbReference>
<dbReference type="GeneID" id="7050866"/>
<dbReference type="SUPFAM" id="SSF56112">
    <property type="entry name" value="Protein kinase-like (PK-like)"/>
    <property type="match status" value="1"/>
</dbReference>
<name>B6JX68_SCHJY</name>
<dbReference type="OrthoDB" id="283111at2759"/>
<proteinExistence type="predicted"/>
<dbReference type="Pfam" id="PF00069">
    <property type="entry name" value="Pkinase"/>
    <property type="match status" value="1"/>
</dbReference>
<keyword evidence="5 6" id="KW-0067">ATP-binding</keyword>
<organism evidence="8 10">
    <name type="scientific">Schizosaccharomyces japonicus (strain yFS275 / FY16936)</name>
    <name type="common">Fission yeast</name>
    <dbReference type="NCBI Taxonomy" id="402676"/>
    <lineage>
        <taxon>Eukaryota</taxon>
        <taxon>Fungi</taxon>
        <taxon>Dikarya</taxon>
        <taxon>Ascomycota</taxon>
        <taxon>Taphrinomycotina</taxon>
        <taxon>Schizosaccharomycetes</taxon>
        <taxon>Schizosaccharomycetales</taxon>
        <taxon>Schizosaccharomycetaceae</taxon>
        <taxon>Schizosaccharomyces</taxon>
    </lineage>
</organism>
<dbReference type="JaponicusDB" id="SJAG_00996">
    <property type="gene designation" value="lkh1"/>
</dbReference>
<dbReference type="AlphaFoldDB" id="B6JX68"/>
<keyword evidence="2" id="KW-0808">Transferase</keyword>
<dbReference type="InterPro" id="IPR017441">
    <property type="entry name" value="Protein_kinase_ATP_BS"/>
</dbReference>
<dbReference type="PROSITE" id="PS00108">
    <property type="entry name" value="PROTEIN_KINASE_ST"/>
    <property type="match status" value="1"/>
</dbReference>
<dbReference type="PANTHER" id="PTHR45646">
    <property type="entry name" value="SERINE/THREONINE-PROTEIN KINASE DOA-RELATED"/>
    <property type="match status" value="1"/>
</dbReference>
<dbReference type="CDD" id="cd14134">
    <property type="entry name" value="PKc_CLK"/>
    <property type="match status" value="1"/>
</dbReference>
<keyword evidence="10" id="KW-1185">Reference proteome</keyword>
<accession>B6JX68</accession>
<dbReference type="EMBL" id="KE651166">
    <property type="protein sequence ID" value="EEB05969.1"/>
    <property type="molecule type" value="Genomic_DNA"/>
</dbReference>
<evidence type="ECO:0000256" key="5">
    <source>
        <dbReference type="ARBA" id="ARBA00022840"/>
    </source>
</evidence>
<dbReference type="eggNOG" id="KOG0671">
    <property type="taxonomic scope" value="Eukaryota"/>
</dbReference>
<dbReference type="OMA" id="SNACHAV"/>
<dbReference type="GO" id="GO:0000122">
    <property type="term" value="P:negative regulation of transcription by RNA polymerase II"/>
    <property type="evidence" value="ECO:0007669"/>
    <property type="project" value="EnsemblFungi"/>
</dbReference>
<evidence type="ECO:0000256" key="1">
    <source>
        <dbReference type="ARBA" id="ARBA00022527"/>
    </source>
</evidence>
<dbReference type="GO" id="GO:0043484">
    <property type="term" value="P:regulation of RNA splicing"/>
    <property type="evidence" value="ECO:0000318"/>
    <property type="project" value="GO_Central"/>
</dbReference>
<evidence type="ECO:0000313" key="10">
    <source>
        <dbReference type="Proteomes" id="UP000001744"/>
    </source>
</evidence>
<dbReference type="GO" id="GO:0005524">
    <property type="term" value="F:ATP binding"/>
    <property type="evidence" value="ECO:0007669"/>
    <property type="project" value="UniProtKB-UniRule"/>
</dbReference>
<dbReference type="SMART" id="SM00220">
    <property type="entry name" value="S_TKc"/>
    <property type="match status" value="1"/>
</dbReference>
<dbReference type="STRING" id="402676.B6JX68"/>
<dbReference type="Proteomes" id="UP000001744">
    <property type="component" value="Unassembled WGS sequence"/>
</dbReference>
<sequence>MASTVTATSSAFAGNNSPYMDFNDCGRKRRRRQRPNWQEFYKNGFPQEVIVIEDSASPRASPFDSTKHAASVWNGYNGGYENWTDVANGPALANGGANTQEAAATTQPFMQQTYASSLAAAAPARNSIPTAAGYRSTGMPYNGAAAATPSSTLALSTGNNLSATNAPVSSSYSTLANGMPLSPTLAVWMPMTQSMYQPPMPNATYHPEALCPRLRPRSSNSIGAALTNTAAVQPAKRKRASPPTKVERVQVPIVPDTSGLGPADFDEEDGHYKVVANTNFTSRYTILRLLGQGTFGKVVQCFDQVTKKFCAIKIIRSIPKYREASLIELRVLKTISQNDPDNENKCIQLRDYFEFRKHVCIVTDLYSWSVFDFLKSNNYIPFPAKHIQSFARQLFKSVAFLHELNLVHTDLKPENILLVSNACHAVRSPTLGFVQKILDNCDICLIDFGSATFNDEYHSSVVSTRHYRAPEIILGMGWSFPCDIWSIGCLIVELFTGQALFQTHENSEHLAMMERIIGKFDRSFVNRAARPARKMFDSKGNAMYPLSNTPRKNVKYVESLKSLEQIFAPTCMENVLLLDLLRKIFVYDPAKRITAREALWHSYFSYEIASPL</sequence>
<dbReference type="GO" id="GO:0034599">
    <property type="term" value="P:cellular response to oxidative stress"/>
    <property type="evidence" value="ECO:0007669"/>
    <property type="project" value="EnsemblFungi"/>
</dbReference>
<gene>
    <name evidence="9" type="primary">lkh1</name>
    <name evidence="8" type="ORF">SJAG_00996</name>
</gene>
<dbReference type="HOGENOM" id="CLU_000288_5_7_1"/>
<keyword evidence="4 8" id="KW-0418">Kinase</keyword>
<dbReference type="GO" id="GO:0048026">
    <property type="term" value="P:positive regulation of mRNA splicing, via spliceosome"/>
    <property type="evidence" value="ECO:0007669"/>
    <property type="project" value="EnsemblFungi"/>
</dbReference>
<evidence type="ECO:0000256" key="2">
    <source>
        <dbReference type="ARBA" id="ARBA00022679"/>
    </source>
</evidence>
<evidence type="ECO:0000313" key="8">
    <source>
        <dbReference type="EMBL" id="EEB05969.1"/>
    </source>
</evidence>
<dbReference type="InterPro" id="IPR000719">
    <property type="entry name" value="Prot_kinase_dom"/>
</dbReference>
<feature type="binding site" evidence="6">
    <location>
        <position position="313"/>
    </location>
    <ligand>
        <name>ATP</name>
        <dbReference type="ChEBI" id="CHEBI:30616"/>
    </ligand>
</feature>
<dbReference type="GO" id="GO:2000134">
    <property type="term" value="P:negative regulation of G1/S transition of mitotic cell cycle"/>
    <property type="evidence" value="ECO:0007669"/>
    <property type="project" value="EnsemblFungi"/>
</dbReference>
<dbReference type="PANTHER" id="PTHR45646:SF11">
    <property type="entry name" value="SERINE_THREONINE-PROTEIN KINASE DOA"/>
    <property type="match status" value="1"/>
</dbReference>
<dbReference type="PROSITE" id="PS00107">
    <property type="entry name" value="PROTEIN_KINASE_ATP"/>
    <property type="match status" value="1"/>
</dbReference>
<dbReference type="InterPro" id="IPR008271">
    <property type="entry name" value="Ser/Thr_kinase_AS"/>
</dbReference>
<evidence type="ECO:0000256" key="6">
    <source>
        <dbReference type="PROSITE-ProRule" id="PRU10141"/>
    </source>
</evidence>
<dbReference type="Gene3D" id="3.30.200.20">
    <property type="entry name" value="Phosphorylase Kinase, domain 1"/>
    <property type="match status" value="1"/>
</dbReference>
<dbReference type="InterPro" id="IPR051175">
    <property type="entry name" value="CLK_kinases"/>
</dbReference>
<keyword evidence="3 6" id="KW-0547">Nucleotide-binding</keyword>
<dbReference type="PROSITE" id="PS50011">
    <property type="entry name" value="PROTEIN_KINASE_DOM"/>
    <property type="match status" value="1"/>
</dbReference>
<dbReference type="GO" id="GO:0004674">
    <property type="term" value="F:protein serine/threonine kinase activity"/>
    <property type="evidence" value="ECO:0000318"/>
    <property type="project" value="GO_Central"/>
</dbReference>
<evidence type="ECO:0000256" key="4">
    <source>
        <dbReference type="ARBA" id="ARBA00022777"/>
    </source>
</evidence>
<evidence type="ECO:0000259" key="7">
    <source>
        <dbReference type="PROSITE" id="PS50011"/>
    </source>
</evidence>
<dbReference type="VEuPathDB" id="FungiDB:SJAG_00996"/>
<dbReference type="Gene3D" id="1.10.510.10">
    <property type="entry name" value="Transferase(Phosphotransferase) domain 1"/>
    <property type="match status" value="1"/>
</dbReference>
<dbReference type="GO" id="GO:0005634">
    <property type="term" value="C:nucleus"/>
    <property type="evidence" value="ECO:0000318"/>
    <property type="project" value="GO_Central"/>
</dbReference>
<evidence type="ECO:0000256" key="3">
    <source>
        <dbReference type="ARBA" id="ARBA00022741"/>
    </source>
</evidence>
<evidence type="ECO:0000313" key="9">
    <source>
        <dbReference type="JaponicusDB" id="SJAG_00996"/>
    </source>
</evidence>
<reference evidence="8 10" key="1">
    <citation type="journal article" date="2011" name="Science">
        <title>Comparative functional genomics of the fission yeasts.</title>
        <authorList>
            <person name="Rhind N."/>
            <person name="Chen Z."/>
            <person name="Yassour M."/>
            <person name="Thompson D.A."/>
            <person name="Haas B.J."/>
            <person name="Habib N."/>
            <person name="Wapinski I."/>
            <person name="Roy S."/>
            <person name="Lin M.F."/>
            <person name="Heiman D.I."/>
            <person name="Young S.K."/>
            <person name="Furuya K."/>
            <person name="Guo Y."/>
            <person name="Pidoux A."/>
            <person name="Chen H.M."/>
            <person name="Robbertse B."/>
            <person name="Goldberg J.M."/>
            <person name="Aoki K."/>
            <person name="Bayne E.H."/>
            <person name="Berlin A.M."/>
            <person name="Desjardins C.A."/>
            <person name="Dobbs E."/>
            <person name="Dukaj L."/>
            <person name="Fan L."/>
            <person name="FitzGerald M.G."/>
            <person name="French C."/>
            <person name="Gujja S."/>
            <person name="Hansen K."/>
            <person name="Keifenheim D."/>
            <person name="Levin J.Z."/>
            <person name="Mosher R.A."/>
            <person name="Mueller C.A."/>
            <person name="Pfiffner J."/>
            <person name="Priest M."/>
            <person name="Russ C."/>
            <person name="Smialowska A."/>
            <person name="Swoboda P."/>
            <person name="Sykes S.M."/>
            <person name="Vaughn M."/>
            <person name="Vengrova S."/>
            <person name="Yoder R."/>
            <person name="Zeng Q."/>
            <person name="Allshire R."/>
            <person name="Baulcombe D."/>
            <person name="Birren B.W."/>
            <person name="Brown W."/>
            <person name="Ekwall K."/>
            <person name="Kellis M."/>
            <person name="Leatherwood J."/>
            <person name="Levin H."/>
            <person name="Margalit H."/>
            <person name="Martienssen R."/>
            <person name="Nieduszynski C.A."/>
            <person name="Spatafora J.W."/>
            <person name="Friedman N."/>
            <person name="Dalgaard J.Z."/>
            <person name="Baumann P."/>
            <person name="Niki H."/>
            <person name="Regev A."/>
            <person name="Nusbaum C."/>
        </authorList>
    </citation>
    <scope>NUCLEOTIDE SEQUENCE [LARGE SCALE GENOMIC DNA]</scope>
    <source>
        <strain evidence="10">yFS275 / FY16936</strain>
    </source>
</reference>
<keyword evidence="1" id="KW-0723">Serine/threonine-protein kinase</keyword>